<evidence type="ECO:0000313" key="3">
    <source>
        <dbReference type="Proteomes" id="UP000599109"/>
    </source>
</evidence>
<evidence type="ECO:0000256" key="1">
    <source>
        <dbReference type="SAM" id="MobiDB-lite"/>
    </source>
</evidence>
<dbReference type="Proteomes" id="UP000599109">
    <property type="component" value="Unassembled WGS sequence"/>
</dbReference>
<feature type="region of interest" description="Disordered" evidence="1">
    <location>
        <begin position="88"/>
        <end position="122"/>
    </location>
</feature>
<organism evidence="2 3">
    <name type="scientific">Ramlibacter monticola</name>
    <dbReference type="NCBI Taxonomy" id="1926872"/>
    <lineage>
        <taxon>Bacteria</taxon>
        <taxon>Pseudomonadati</taxon>
        <taxon>Pseudomonadota</taxon>
        <taxon>Betaproteobacteria</taxon>
        <taxon>Burkholderiales</taxon>
        <taxon>Comamonadaceae</taxon>
        <taxon>Ramlibacter</taxon>
    </lineage>
</organism>
<proteinExistence type="predicted"/>
<dbReference type="AlphaFoldDB" id="A0A937CSQ8"/>
<reference evidence="2 3" key="1">
    <citation type="journal article" date="2017" name="Int. J. Syst. Evol. Microbiol.">
        <title>Ramlibacter monticola sp. nov., isolated from forest soil.</title>
        <authorList>
            <person name="Chaudhary D.K."/>
            <person name="Kim J."/>
        </authorList>
    </citation>
    <scope>NUCLEOTIDE SEQUENCE [LARGE SCALE GENOMIC DNA]</scope>
    <source>
        <strain evidence="2 3">KACC 19175</strain>
    </source>
</reference>
<name>A0A937CSQ8_9BURK</name>
<feature type="compositionally biased region" description="Basic and acidic residues" evidence="1">
    <location>
        <begin position="99"/>
        <end position="108"/>
    </location>
</feature>
<evidence type="ECO:0000313" key="2">
    <source>
        <dbReference type="EMBL" id="MBL0391471.1"/>
    </source>
</evidence>
<sequence length="122" mass="13711">MASASQASAFLHERNFPEPHLVQAGDDGLELLARVRAEQLMTVRLLHLLARCAKLDLLHDPDDKVGAVLDAQRRRQLRLRDLEEARAEHHALRQAQRAELQRAKDSGGAKRLPLPGFPLDMN</sequence>
<dbReference type="EMBL" id="JAEQNE010000002">
    <property type="protein sequence ID" value="MBL0391471.1"/>
    <property type="molecule type" value="Genomic_DNA"/>
</dbReference>
<accession>A0A937CSQ8</accession>
<keyword evidence="3" id="KW-1185">Reference proteome</keyword>
<comment type="caution">
    <text evidence="2">The sequence shown here is derived from an EMBL/GenBank/DDBJ whole genome shotgun (WGS) entry which is preliminary data.</text>
</comment>
<dbReference type="RefSeq" id="WP_201674100.1">
    <property type="nucleotide sequence ID" value="NZ_JAEQNE010000002.1"/>
</dbReference>
<protein>
    <submittedName>
        <fullName evidence="2">Uncharacterized protein</fullName>
    </submittedName>
</protein>
<gene>
    <name evidence="2" type="ORF">JJ685_10000</name>
</gene>